<evidence type="ECO:0000313" key="2">
    <source>
        <dbReference type="Proteomes" id="UP001163321"/>
    </source>
</evidence>
<organism evidence="1 2">
    <name type="scientific">Peronosclerospora sorghi</name>
    <dbReference type="NCBI Taxonomy" id="230839"/>
    <lineage>
        <taxon>Eukaryota</taxon>
        <taxon>Sar</taxon>
        <taxon>Stramenopiles</taxon>
        <taxon>Oomycota</taxon>
        <taxon>Peronosporomycetes</taxon>
        <taxon>Peronosporales</taxon>
        <taxon>Peronosporaceae</taxon>
        <taxon>Peronosclerospora</taxon>
    </lineage>
</organism>
<keyword evidence="2" id="KW-1185">Reference proteome</keyword>
<accession>A0ACC0WPZ6</accession>
<comment type="caution">
    <text evidence="1">The sequence shown here is derived from an EMBL/GenBank/DDBJ whole genome shotgun (WGS) entry which is preliminary data.</text>
</comment>
<protein>
    <submittedName>
        <fullName evidence="1">Uncharacterized protein</fullName>
    </submittedName>
</protein>
<sequence length="77" mass="8986">MSNLVEFRGGESARADAQERANGVNNPLFARLSEYERRQLFHTREEDVKGDDLSEMQWLSSFEIKKAWRKYSSGLFV</sequence>
<name>A0ACC0WPZ6_9STRA</name>
<dbReference type="EMBL" id="CM047589">
    <property type="protein sequence ID" value="KAI9920381.1"/>
    <property type="molecule type" value="Genomic_DNA"/>
</dbReference>
<proteinExistence type="predicted"/>
<reference evidence="1 2" key="1">
    <citation type="journal article" date="2022" name="bioRxiv">
        <title>The genome of the oomycete Peronosclerospora sorghi, a cosmopolitan pathogen of maize and sorghum, is inflated with dispersed pseudogenes.</title>
        <authorList>
            <person name="Fletcher K."/>
            <person name="Martin F."/>
            <person name="Isakeit T."/>
            <person name="Cavanaugh K."/>
            <person name="Magill C."/>
            <person name="Michelmore R."/>
        </authorList>
    </citation>
    <scope>NUCLEOTIDE SEQUENCE [LARGE SCALE GENOMIC DNA]</scope>
    <source>
        <strain evidence="1">P6</strain>
    </source>
</reference>
<gene>
    <name evidence="1" type="ORF">PsorP6_015701</name>
</gene>
<evidence type="ECO:0000313" key="1">
    <source>
        <dbReference type="EMBL" id="KAI9920381.1"/>
    </source>
</evidence>
<dbReference type="Proteomes" id="UP001163321">
    <property type="component" value="Chromosome 10"/>
</dbReference>